<feature type="domain" description="RIIa" evidence="5">
    <location>
        <begin position="16"/>
        <end position="53"/>
    </location>
</feature>
<evidence type="ECO:0000313" key="7">
    <source>
        <dbReference type="Proteomes" id="UP000002009"/>
    </source>
</evidence>
<keyword evidence="2" id="KW-0282">Flagellum</keyword>
<dbReference type="Pfam" id="PF02197">
    <property type="entry name" value="RIIa"/>
    <property type="match status" value="1"/>
</dbReference>
<evidence type="ECO:0000256" key="3">
    <source>
        <dbReference type="ARBA" id="ARBA00023273"/>
    </source>
</evidence>
<sequence length="216" mass="23404">MDVEPLYCAEQINVPPELADVLKSYTKEVVRRQPHDLYEFSAKYFAELAAVARTAVVDIVPPTVDQIKVAFEGSEGVGTLSDLKAKCVGAGIMGSTVDQAFQLGEFEENIADPRTPLVMLLTMTDATFVGIVASLFDVFGAVKDGADDPSLRAGTFLETFITLTEKDPSMTAERLNALKEQLPKGEGDEGKDDDVEITFADVMKTEAFQAILEASE</sequence>
<dbReference type="RefSeq" id="XP_002509220.1">
    <property type="nucleotide sequence ID" value="XM_002509174.1"/>
</dbReference>
<dbReference type="AlphaFoldDB" id="C1FIU1"/>
<gene>
    <name evidence="6" type="primary">RSP11</name>
    <name evidence="6" type="ORF">MICPUN_98177</name>
</gene>
<dbReference type="InterPro" id="IPR003117">
    <property type="entry name" value="cAMP_dep_PK_reg_su_I/II_a/b"/>
</dbReference>
<dbReference type="PANTHER" id="PTHR14952">
    <property type="entry name" value="ROPPORIN-1-LIKE PROTEIN"/>
    <property type="match status" value="1"/>
</dbReference>
<dbReference type="CDD" id="cd22985">
    <property type="entry name" value="DD_CrRSP11-like"/>
    <property type="match status" value="1"/>
</dbReference>
<evidence type="ECO:0000256" key="4">
    <source>
        <dbReference type="ARBA" id="ARBA00035651"/>
    </source>
</evidence>
<dbReference type="GeneID" id="8247864"/>
<comment type="similarity">
    <text evidence="4">Belongs to the ropporin family.</text>
</comment>
<dbReference type="EMBL" id="CP001577">
    <property type="protein sequence ID" value="ACO70478.1"/>
    <property type="molecule type" value="Genomic_DNA"/>
</dbReference>
<dbReference type="OMA" id="MQERIYC"/>
<dbReference type="SMART" id="SM00394">
    <property type="entry name" value="RIIa"/>
    <property type="match status" value="1"/>
</dbReference>
<dbReference type="eggNOG" id="ENOG502QTNR">
    <property type="taxonomic scope" value="Eukaryota"/>
</dbReference>
<comment type="subcellular location">
    <subcellularLocation>
        <location evidence="1">Cell projection</location>
        <location evidence="1">Cilium</location>
        <location evidence="1">Flagellum</location>
    </subcellularLocation>
</comment>
<dbReference type="Gene3D" id="1.20.890.10">
    <property type="entry name" value="cAMP-dependent protein kinase regulatory subunit, dimerization-anchoring domain"/>
    <property type="match status" value="1"/>
</dbReference>
<dbReference type="OrthoDB" id="10067602at2759"/>
<protein>
    <submittedName>
        <fullName evidence="6">Radial spoke protein 11</fullName>
    </submittedName>
</protein>
<dbReference type="STRING" id="296587.C1FIU1"/>
<reference evidence="6 7" key="1">
    <citation type="journal article" date="2009" name="Science">
        <title>Green evolution and dynamic adaptations revealed by genomes of the marine picoeukaryotes Micromonas.</title>
        <authorList>
            <person name="Worden A.Z."/>
            <person name="Lee J.H."/>
            <person name="Mock T."/>
            <person name="Rouze P."/>
            <person name="Simmons M.P."/>
            <person name="Aerts A.L."/>
            <person name="Allen A.E."/>
            <person name="Cuvelier M.L."/>
            <person name="Derelle E."/>
            <person name="Everett M.V."/>
            <person name="Foulon E."/>
            <person name="Grimwood J."/>
            <person name="Gundlach H."/>
            <person name="Henrissat B."/>
            <person name="Napoli C."/>
            <person name="McDonald S.M."/>
            <person name="Parker M.S."/>
            <person name="Rombauts S."/>
            <person name="Salamov A."/>
            <person name="Von Dassow P."/>
            <person name="Badger J.H."/>
            <person name="Coutinho P.M."/>
            <person name="Demir E."/>
            <person name="Dubchak I."/>
            <person name="Gentemann C."/>
            <person name="Eikrem W."/>
            <person name="Gready J.E."/>
            <person name="John U."/>
            <person name="Lanier W."/>
            <person name="Lindquist E.A."/>
            <person name="Lucas S."/>
            <person name="Mayer K.F."/>
            <person name="Moreau H."/>
            <person name="Not F."/>
            <person name="Otillar R."/>
            <person name="Panaud O."/>
            <person name="Pangilinan J."/>
            <person name="Paulsen I."/>
            <person name="Piegu B."/>
            <person name="Poliakov A."/>
            <person name="Robbens S."/>
            <person name="Schmutz J."/>
            <person name="Toulza E."/>
            <person name="Wyss T."/>
            <person name="Zelensky A."/>
            <person name="Zhou K."/>
            <person name="Armbrust E.V."/>
            <person name="Bhattacharya D."/>
            <person name="Goodenough U.W."/>
            <person name="Van de Peer Y."/>
            <person name="Grigoriev I.V."/>
        </authorList>
    </citation>
    <scope>NUCLEOTIDE SEQUENCE [LARGE SCALE GENOMIC DNA]</scope>
    <source>
        <strain evidence="7">RCC299 / NOUM17</strain>
    </source>
</reference>
<evidence type="ECO:0000313" key="6">
    <source>
        <dbReference type="EMBL" id="ACO70478.1"/>
    </source>
</evidence>
<evidence type="ECO:0000256" key="1">
    <source>
        <dbReference type="ARBA" id="ARBA00004230"/>
    </source>
</evidence>
<evidence type="ECO:0000259" key="5">
    <source>
        <dbReference type="SMART" id="SM00394"/>
    </source>
</evidence>
<keyword evidence="3" id="KW-0966">Cell projection</keyword>
<proteinExistence type="inferred from homology"/>
<dbReference type="KEGG" id="mis:MICPUN_98177"/>
<keyword evidence="2" id="KW-0969">Cilium</keyword>
<dbReference type="PANTHER" id="PTHR14952:SF9">
    <property type="entry name" value="EF-HAND DOMAIN-CONTAINING PROTEIN"/>
    <property type="match status" value="1"/>
</dbReference>
<dbReference type="SUPFAM" id="SSF47391">
    <property type="entry name" value="Dimerization-anchoring domain of cAMP-dependent PK regulatory subunit"/>
    <property type="match status" value="1"/>
</dbReference>
<dbReference type="GO" id="GO:0031514">
    <property type="term" value="C:motile cilium"/>
    <property type="evidence" value="ECO:0007669"/>
    <property type="project" value="UniProtKB-SubCell"/>
</dbReference>
<accession>C1FIU1</accession>
<dbReference type="Proteomes" id="UP000002009">
    <property type="component" value="Chromosome 12"/>
</dbReference>
<evidence type="ECO:0000256" key="2">
    <source>
        <dbReference type="ARBA" id="ARBA00022846"/>
    </source>
</evidence>
<name>C1FIU1_MICCC</name>
<dbReference type="InParanoid" id="C1FIU1"/>
<organism evidence="6 7">
    <name type="scientific">Micromonas commoda (strain RCC299 / NOUM17 / CCMP2709)</name>
    <name type="common">Picoplanktonic green alga</name>
    <dbReference type="NCBI Taxonomy" id="296587"/>
    <lineage>
        <taxon>Eukaryota</taxon>
        <taxon>Viridiplantae</taxon>
        <taxon>Chlorophyta</taxon>
        <taxon>Mamiellophyceae</taxon>
        <taxon>Mamiellales</taxon>
        <taxon>Mamiellaceae</taxon>
        <taxon>Micromonas</taxon>
    </lineage>
</organism>
<keyword evidence="7" id="KW-1185">Reference proteome</keyword>